<dbReference type="Pfam" id="PF03073">
    <property type="entry name" value="TspO_MBR"/>
    <property type="match status" value="1"/>
</dbReference>
<feature type="transmembrane region" description="Helical" evidence="6">
    <location>
        <begin position="7"/>
        <end position="25"/>
    </location>
</feature>
<protein>
    <submittedName>
        <fullName evidence="7">Unannotated protein</fullName>
    </submittedName>
</protein>
<evidence type="ECO:0000313" key="8">
    <source>
        <dbReference type="EMBL" id="CAB4616736.1"/>
    </source>
</evidence>
<feature type="transmembrane region" description="Helical" evidence="6">
    <location>
        <begin position="102"/>
        <end position="123"/>
    </location>
</feature>
<evidence type="ECO:0000256" key="6">
    <source>
        <dbReference type="SAM" id="Phobius"/>
    </source>
</evidence>
<comment type="subcellular location">
    <subcellularLocation>
        <location evidence="1">Membrane</location>
        <topology evidence="1">Multi-pass membrane protein</topology>
    </subcellularLocation>
</comment>
<dbReference type="GO" id="GO:0033013">
    <property type="term" value="P:tetrapyrrole metabolic process"/>
    <property type="evidence" value="ECO:0007669"/>
    <property type="project" value="UniProtKB-ARBA"/>
</dbReference>
<dbReference type="GO" id="GO:0016020">
    <property type="term" value="C:membrane"/>
    <property type="evidence" value="ECO:0007669"/>
    <property type="project" value="UniProtKB-SubCell"/>
</dbReference>
<evidence type="ECO:0000313" key="12">
    <source>
        <dbReference type="EMBL" id="CAB5145627.1"/>
    </source>
</evidence>
<dbReference type="EMBL" id="CAFBOH010000015">
    <property type="protein sequence ID" value="CAB4972646.1"/>
    <property type="molecule type" value="Genomic_DNA"/>
</dbReference>
<sequence length="154" mass="16898">MFKTVSSIIGVALVVIYVAGSGLWVNTGDNWYRSLNAPSWQPPDFIFGIIWPYNFTVLGIVAVNVAQKLSAGWVISYLSIFAISVVCALVWAYQFYRPHNLSTASIALTMVAILTVPLLIIAIKASVGVGLLLMPYQLWVITAASLSWNYARLN</sequence>
<dbReference type="EMBL" id="CAFAAW010000039">
    <property type="protein sequence ID" value="CAB4809232.1"/>
    <property type="molecule type" value="Genomic_DNA"/>
</dbReference>
<organism evidence="7">
    <name type="scientific">freshwater metagenome</name>
    <dbReference type="NCBI Taxonomy" id="449393"/>
    <lineage>
        <taxon>unclassified sequences</taxon>
        <taxon>metagenomes</taxon>
        <taxon>ecological metagenomes</taxon>
    </lineage>
</organism>
<accession>A0A6J5Z0B8</accession>
<dbReference type="AlphaFoldDB" id="A0A6J5Z0B8"/>
<evidence type="ECO:0000313" key="7">
    <source>
        <dbReference type="EMBL" id="CAB4336011.1"/>
    </source>
</evidence>
<dbReference type="Gene3D" id="1.20.1260.100">
    <property type="entry name" value="TspO/MBR protein"/>
    <property type="match status" value="1"/>
</dbReference>
<proteinExistence type="inferred from homology"/>
<keyword evidence="4 6" id="KW-1133">Transmembrane helix</keyword>
<evidence type="ECO:0000256" key="2">
    <source>
        <dbReference type="ARBA" id="ARBA00007524"/>
    </source>
</evidence>
<evidence type="ECO:0000256" key="3">
    <source>
        <dbReference type="ARBA" id="ARBA00022692"/>
    </source>
</evidence>
<evidence type="ECO:0000313" key="10">
    <source>
        <dbReference type="EMBL" id="CAB4809232.1"/>
    </source>
</evidence>
<comment type="similarity">
    <text evidence="2">Belongs to the TspO/BZRP family.</text>
</comment>
<feature type="transmembrane region" description="Helical" evidence="6">
    <location>
        <begin position="130"/>
        <end position="151"/>
    </location>
</feature>
<keyword evidence="5 6" id="KW-0472">Membrane</keyword>
<evidence type="ECO:0000256" key="5">
    <source>
        <dbReference type="ARBA" id="ARBA00023136"/>
    </source>
</evidence>
<feature type="transmembrane region" description="Helical" evidence="6">
    <location>
        <begin position="45"/>
        <end position="66"/>
    </location>
</feature>
<dbReference type="EMBL" id="CAFBSA010000036">
    <property type="protein sequence ID" value="CAB5145627.1"/>
    <property type="molecule type" value="Genomic_DNA"/>
</dbReference>
<dbReference type="PANTHER" id="PTHR10057">
    <property type="entry name" value="PERIPHERAL-TYPE BENZODIAZEPINE RECEPTOR"/>
    <property type="match status" value="1"/>
</dbReference>
<name>A0A6J5Z0B8_9ZZZZ</name>
<dbReference type="PANTHER" id="PTHR10057:SF0">
    <property type="entry name" value="TRANSLOCATOR PROTEIN"/>
    <property type="match status" value="1"/>
</dbReference>
<evidence type="ECO:0000313" key="11">
    <source>
        <dbReference type="EMBL" id="CAB4972646.1"/>
    </source>
</evidence>
<dbReference type="CDD" id="cd15904">
    <property type="entry name" value="TSPO_MBR"/>
    <property type="match status" value="1"/>
</dbReference>
<dbReference type="EMBL" id="CAESAM010000020">
    <property type="protein sequence ID" value="CAB4336011.1"/>
    <property type="molecule type" value="Genomic_DNA"/>
</dbReference>
<evidence type="ECO:0000256" key="1">
    <source>
        <dbReference type="ARBA" id="ARBA00004141"/>
    </source>
</evidence>
<evidence type="ECO:0000313" key="9">
    <source>
        <dbReference type="EMBL" id="CAB4692147.1"/>
    </source>
</evidence>
<evidence type="ECO:0000256" key="4">
    <source>
        <dbReference type="ARBA" id="ARBA00022989"/>
    </source>
</evidence>
<dbReference type="EMBL" id="CAEZXU010000009">
    <property type="protein sequence ID" value="CAB4692147.1"/>
    <property type="molecule type" value="Genomic_DNA"/>
</dbReference>
<feature type="transmembrane region" description="Helical" evidence="6">
    <location>
        <begin position="73"/>
        <end position="96"/>
    </location>
</feature>
<dbReference type="InterPro" id="IPR004307">
    <property type="entry name" value="TspO_MBR"/>
</dbReference>
<dbReference type="InterPro" id="IPR038330">
    <property type="entry name" value="TspO/MBR-related_sf"/>
</dbReference>
<dbReference type="EMBL" id="CAEZUT010000114">
    <property type="protein sequence ID" value="CAB4616736.1"/>
    <property type="molecule type" value="Genomic_DNA"/>
</dbReference>
<keyword evidence="3 6" id="KW-0812">Transmembrane</keyword>
<reference evidence="7" key="1">
    <citation type="submission" date="2020-05" db="EMBL/GenBank/DDBJ databases">
        <authorList>
            <person name="Chiriac C."/>
            <person name="Salcher M."/>
            <person name="Ghai R."/>
            <person name="Kavagutti S V."/>
        </authorList>
    </citation>
    <scope>NUCLEOTIDE SEQUENCE</scope>
</reference>
<gene>
    <name evidence="8" type="ORF">UFOPK1854_00895</name>
    <name evidence="9" type="ORF">UFOPK2592_00266</name>
    <name evidence="10" type="ORF">UFOPK3120_00473</name>
    <name evidence="11" type="ORF">UFOPK3935_00228</name>
    <name evidence="7" type="ORF">UFOPK4171_00372</name>
    <name evidence="12" type="ORF">UFOPK4442_00324</name>
</gene>